<name>A0A222VSS8_9PSEU</name>
<evidence type="ECO:0000313" key="2">
    <source>
        <dbReference type="Proteomes" id="UP000199494"/>
    </source>
</evidence>
<proteinExistence type="predicted"/>
<dbReference type="KEGG" id="pmad:BAY61_20325"/>
<evidence type="ECO:0000313" key="1">
    <source>
        <dbReference type="EMBL" id="SDD83067.1"/>
    </source>
</evidence>
<protein>
    <submittedName>
        <fullName evidence="1">Uncharacterized protein</fullName>
    </submittedName>
</protein>
<dbReference type="Proteomes" id="UP000199494">
    <property type="component" value="Unassembled WGS sequence"/>
</dbReference>
<dbReference type="EMBL" id="FMZE01000013">
    <property type="protein sequence ID" value="SDD83067.1"/>
    <property type="molecule type" value="Genomic_DNA"/>
</dbReference>
<sequence length="168" mass="18352">MTVPVPDFGVLDAWADSGEWVDRVQRCLEDDAAAWVAATERAALSKDRSWVLLAWVERCASLVVVTRRAGLVRTAAFALSLLADDVLDRRDVLLVASLIRRASELAALDFASLATEGCERAGERGRRCLAWLRKVPERTPSTHTESGSGDGFRFRRVPSGPDSVEGQA</sequence>
<accession>A0A222VSS8</accession>
<organism evidence="1 2">
    <name type="scientific">Prauserella marina</name>
    <dbReference type="NCBI Taxonomy" id="530584"/>
    <lineage>
        <taxon>Bacteria</taxon>
        <taxon>Bacillati</taxon>
        <taxon>Actinomycetota</taxon>
        <taxon>Actinomycetes</taxon>
        <taxon>Pseudonocardiales</taxon>
        <taxon>Pseudonocardiaceae</taxon>
        <taxon>Prauserella</taxon>
    </lineage>
</organism>
<keyword evidence="2" id="KW-1185">Reference proteome</keyword>
<dbReference type="OrthoDB" id="9913913at2"/>
<reference evidence="1 2" key="1">
    <citation type="submission" date="2016-10" db="EMBL/GenBank/DDBJ databases">
        <authorList>
            <person name="de Groot N.N."/>
        </authorList>
    </citation>
    <scope>NUCLEOTIDE SEQUENCE [LARGE SCALE GENOMIC DNA]</scope>
    <source>
        <strain evidence="1 2">CGMCC 4.5506</strain>
    </source>
</reference>
<dbReference type="RefSeq" id="WP_091809949.1">
    <property type="nucleotide sequence ID" value="NZ_CP016353.1"/>
</dbReference>
<dbReference type="STRING" id="530584.SAMN05421630_11320"/>
<dbReference type="AlphaFoldDB" id="A0A222VSS8"/>
<gene>
    <name evidence="1" type="ORF">SAMN05421630_11320</name>
</gene>